<evidence type="ECO:0000256" key="1">
    <source>
        <dbReference type="SAM" id="SignalP"/>
    </source>
</evidence>
<evidence type="ECO:0008006" key="4">
    <source>
        <dbReference type="Google" id="ProtNLM"/>
    </source>
</evidence>
<evidence type="ECO:0000313" key="3">
    <source>
        <dbReference type="Proteomes" id="UP000661077"/>
    </source>
</evidence>
<feature type="signal peptide" evidence="1">
    <location>
        <begin position="1"/>
        <end position="24"/>
    </location>
</feature>
<proteinExistence type="predicted"/>
<dbReference type="RefSeq" id="WP_203168332.1">
    <property type="nucleotide sequence ID" value="NZ_JAEVLS010000003.1"/>
</dbReference>
<dbReference type="Proteomes" id="UP000661077">
    <property type="component" value="Unassembled WGS sequence"/>
</dbReference>
<feature type="chain" id="PRO_5047250516" description="Polysaccharide lyase" evidence="1">
    <location>
        <begin position="25"/>
        <end position="322"/>
    </location>
</feature>
<evidence type="ECO:0000313" key="2">
    <source>
        <dbReference type="EMBL" id="MBM0106220.1"/>
    </source>
</evidence>
<name>A0ABS1WZ18_9GAMM</name>
<keyword evidence="1" id="KW-0732">Signal</keyword>
<reference evidence="2 3" key="1">
    <citation type="journal article" date="2021" name="Int. J. Syst. Evol. Microbiol.">
        <title>Steroidobacter gossypii sp. nov., isolated from soil of cotton cropping field.</title>
        <authorList>
            <person name="Huang R."/>
            <person name="Yang S."/>
            <person name="Zhen C."/>
            <person name="Liu W."/>
        </authorList>
    </citation>
    <scope>NUCLEOTIDE SEQUENCE [LARGE SCALE GENOMIC DNA]</scope>
    <source>
        <strain evidence="2 3">S1-65</strain>
    </source>
</reference>
<dbReference type="Gene3D" id="2.60.120.200">
    <property type="match status" value="1"/>
</dbReference>
<dbReference type="EMBL" id="JAEVLS010000003">
    <property type="protein sequence ID" value="MBM0106220.1"/>
    <property type="molecule type" value="Genomic_DNA"/>
</dbReference>
<sequence>MNRKFASLTAAASLWLGIAGAAFAQVPNPPTDLSVEGGTSVPSQPTNPGRSLFFDDFEYSVGRSSTTAGSTFVQNGWAFAKAENTSERSGAGFLYTQSDSTRGSRVLVMESVPSMYPPPGDFPYTQTDYYLQYGREGSSSVPTNLWIQFWTYATPESRFATRDKTIYPCRGYYPCHPTWLFMWGRGGFEGVNAPDGGRYLAVEAQSADRDTRVNDGNEAKLFQNVSRTPLLAGRWYQVRLHFDISGSQGVYEAWIKERGQSSFTKVADWRGGVTPNFSWPLNSTDRTPFTMLRSPTTVNGPGSSKVYIDDFALATSSADLPQ</sequence>
<protein>
    <recommendedName>
        <fullName evidence="4">Polysaccharide lyase</fullName>
    </recommendedName>
</protein>
<gene>
    <name evidence="2" type="ORF">JM946_15920</name>
</gene>
<organism evidence="2 3">
    <name type="scientific">Steroidobacter gossypii</name>
    <dbReference type="NCBI Taxonomy" id="2805490"/>
    <lineage>
        <taxon>Bacteria</taxon>
        <taxon>Pseudomonadati</taxon>
        <taxon>Pseudomonadota</taxon>
        <taxon>Gammaproteobacteria</taxon>
        <taxon>Steroidobacterales</taxon>
        <taxon>Steroidobacteraceae</taxon>
        <taxon>Steroidobacter</taxon>
    </lineage>
</organism>
<comment type="caution">
    <text evidence="2">The sequence shown here is derived from an EMBL/GenBank/DDBJ whole genome shotgun (WGS) entry which is preliminary data.</text>
</comment>
<keyword evidence="3" id="KW-1185">Reference proteome</keyword>
<accession>A0ABS1WZ18</accession>